<evidence type="ECO:0000313" key="2">
    <source>
        <dbReference type="EMBL" id="APA99428.1"/>
    </source>
</evidence>
<evidence type="ECO:0000259" key="1">
    <source>
        <dbReference type="Pfam" id="PF04230"/>
    </source>
</evidence>
<organism evidence="2 3">
    <name type="scientific">Nocardia seriolae</name>
    <dbReference type="NCBI Taxonomy" id="37332"/>
    <lineage>
        <taxon>Bacteria</taxon>
        <taxon>Bacillati</taxon>
        <taxon>Actinomycetota</taxon>
        <taxon>Actinomycetes</taxon>
        <taxon>Mycobacteriales</taxon>
        <taxon>Nocardiaceae</taxon>
        <taxon>Nocardia</taxon>
    </lineage>
</organism>
<feature type="domain" description="Polysaccharide pyruvyl transferase" evidence="1">
    <location>
        <begin position="26"/>
        <end position="366"/>
    </location>
</feature>
<name>A0ABC8AYU9_9NOCA</name>
<accession>A0ABC8AYU9</accession>
<protein>
    <recommendedName>
        <fullName evidence="1">Polysaccharide pyruvyl transferase domain-containing protein</fullName>
    </recommendedName>
</protein>
<reference evidence="2 3" key="1">
    <citation type="submission" date="2016-10" db="EMBL/GenBank/DDBJ databases">
        <title>Genome sequence of Nocardia seriolae strain EM150506, isolated from Anguila japonica.</title>
        <authorList>
            <person name="Han H.-J."/>
        </authorList>
    </citation>
    <scope>NUCLEOTIDE SEQUENCE [LARGE SCALE GENOMIC DNA]</scope>
    <source>
        <strain evidence="2 3">EM150506</strain>
    </source>
</reference>
<dbReference type="KEGG" id="nsr:NS506_05382"/>
<proteinExistence type="predicted"/>
<evidence type="ECO:0000313" key="3">
    <source>
        <dbReference type="Proteomes" id="UP000180166"/>
    </source>
</evidence>
<dbReference type="Pfam" id="PF04230">
    <property type="entry name" value="PS_pyruv_trans"/>
    <property type="match status" value="1"/>
</dbReference>
<dbReference type="PANTHER" id="PTHR36836">
    <property type="entry name" value="COLANIC ACID BIOSYNTHESIS PROTEIN WCAK"/>
    <property type="match status" value="1"/>
</dbReference>
<gene>
    <name evidence="2" type="ORF">NS506_05382</name>
</gene>
<dbReference type="PANTHER" id="PTHR36836:SF1">
    <property type="entry name" value="COLANIC ACID BIOSYNTHESIS PROTEIN WCAK"/>
    <property type="match status" value="1"/>
</dbReference>
<dbReference type="AlphaFoldDB" id="A0ABC8AYU9"/>
<sequence length="463" mass="49651">MGNSGAGDSAGRMRVLVDNGEYRLHNRGDIAMMVMTVERLRAQWPQARIGMLTDEPRILRGVLPQAEPVVAHSGGHWGRGGLAGLLDEQAGIHLLGPAAVHWRAGTEVPLHHLRGVKNWARKQVHQLISGELEPTGVPGLPPVPAALADSNLVIALGGGYLSDVDRHRAHRTLNLLEAARRHGVPNVMIGQGLGPIRDPELLRRAAEVLPGVDLIAVRERLRGPELLAELGVPAERIVVTGDDAVEFAYRLRRPGIGTDLGLCLRISDSAKVSDAARDAIGTVVRRESADLNAALAPLILSESADEDRRHTLPLLAGADRVRPAVGRAGTAQEVARQVSRCRVLVTSAYHLAVFALSQGIPAVAVTASRYYDDKFYGLADMFDAGTGEAGLRIVHLDADNLDAELTRAVRQLWESAPELRDTLQQRAVEQIDAARAGLDRVYGLVAGGAGLPGERAEPLQGER</sequence>
<dbReference type="EMBL" id="CP017839">
    <property type="protein sequence ID" value="APA99428.1"/>
    <property type="molecule type" value="Genomic_DNA"/>
</dbReference>
<dbReference type="Proteomes" id="UP000180166">
    <property type="component" value="Chromosome"/>
</dbReference>
<dbReference type="InterPro" id="IPR007345">
    <property type="entry name" value="Polysacch_pyruvyl_Trfase"/>
</dbReference>